<reference evidence="2" key="1">
    <citation type="submission" date="2022-11" db="UniProtKB">
        <authorList>
            <consortium name="WormBaseParasite"/>
        </authorList>
    </citation>
    <scope>IDENTIFICATION</scope>
</reference>
<evidence type="ECO:0000313" key="1">
    <source>
        <dbReference type="Proteomes" id="UP000887574"/>
    </source>
</evidence>
<dbReference type="WBParaSite" id="jg2256">
    <property type="protein sequence ID" value="jg2256"/>
    <property type="gene ID" value="jg2256"/>
</dbReference>
<evidence type="ECO:0000313" key="2">
    <source>
        <dbReference type="WBParaSite" id="jg2256"/>
    </source>
</evidence>
<name>A0A915DQG2_9BILA</name>
<proteinExistence type="predicted"/>
<protein>
    <submittedName>
        <fullName evidence="2">Uncharacterized protein</fullName>
    </submittedName>
</protein>
<dbReference type="AlphaFoldDB" id="A0A915DQG2"/>
<accession>A0A915DQG2</accession>
<dbReference type="Proteomes" id="UP000887574">
    <property type="component" value="Unplaced"/>
</dbReference>
<keyword evidence="1" id="KW-1185">Reference proteome</keyword>
<organism evidence="1 2">
    <name type="scientific">Ditylenchus dipsaci</name>
    <dbReference type="NCBI Taxonomy" id="166011"/>
    <lineage>
        <taxon>Eukaryota</taxon>
        <taxon>Metazoa</taxon>
        <taxon>Ecdysozoa</taxon>
        <taxon>Nematoda</taxon>
        <taxon>Chromadorea</taxon>
        <taxon>Rhabditida</taxon>
        <taxon>Tylenchina</taxon>
        <taxon>Tylenchomorpha</taxon>
        <taxon>Sphaerularioidea</taxon>
        <taxon>Anguinidae</taxon>
        <taxon>Anguininae</taxon>
        <taxon>Ditylenchus</taxon>
    </lineage>
</organism>
<sequence length="159" mass="17312">MDPLVLASGTPCFWRVGPSGSAEWTPLLLASGTPLVLPSGTPLVLASGPLGSGEWDPFGSGEWDPFGSGEYGQRISYWKGKIMGFCNGYTMSFRQVRQHDGNRTRNPLTRITGGVRSQRAIFSGNQIQQLVANYRNGTGLPRIEFLVSIAAHLEKYQGH</sequence>